<keyword evidence="5" id="KW-1185">Reference proteome</keyword>
<feature type="transmembrane region" description="Helical" evidence="2">
    <location>
        <begin position="256"/>
        <end position="276"/>
    </location>
</feature>
<dbReference type="GO" id="GO:0016020">
    <property type="term" value="C:membrane"/>
    <property type="evidence" value="ECO:0007669"/>
    <property type="project" value="TreeGrafter"/>
</dbReference>
<sequence>MAATHPSLKTSRASFFQAAALNFVLLQLLFFGLLCYLFGSLFQQTSRSHSLNVLWVDYDGGVIGDAVRDAYRTLQSDGFPTLIEHSRDEFPSEKELRQAVCDTSYWAVLYTAPGSSKGLGDALSGAASQHNESNVLFYIWNEARYPTVLDGAISSNLQMLSNAARVAYTARNSTFALATIQPNDTTALFTYANPWTLSSINIQLTTQGSRAVYNTICIVLILIQDFFYLASINGLYAQFKIYNKISPTRIILTRDIISGTFTMVGSLLVSAAIWAFKDGWILSGKQFAINWLIIWLFAHVNFLAIDVFTIWLPPQYIPMALISWIITNVTSILLPFSLSPSFYRWAYALPAHEAYEALTNNWSSGCNPHLHYALPILFAYEVIGLVATAIGVYRRCHFAVVAEEAAQEAMRLRIEVALKLEREPNDHLGPSDDGSKANGLQQDSNGEPSVLNTSTTDLQKNMPKEMRNTAEDKNRADMETEIDELRSW</sequence>
<dbReference type="Proteomes" id="UP000091956">
    <property type="component" value="Unassembled WGS sequence"/>
</dbReference>
<dbReference type="InterPro" id="IPR022703">
    <property type="entry name" value="DUF3533"/>
</dbReference>
<dbReference type="GeneID" id="28835015"/>
<feature type="transmembrane region" description="Helical" evidence="2">
    <location>
        <begin position="288"/>
        <end position="312"/>
    </location>
</feature>
<feature type="compositionally biased region" description="Polar residues" evidence="1">
    <location>
        <begin position="438"/>
        <end position="459"/>
    </location>
</feature>
<proteinExistence type="predicted"/>
<evidence type="ECO:0000313" key="5">
    <source>
        <dbReference type="Proteomes" id="UP000091956"/>
    </source>
</evidence>
<evidence type="ECO:0000313" key="4">
    <source>
        <dbReference type="EMBL" id="OBU00396.1"/>
    </source>
</evidence>
<feature type="transmembrane region" description="Helical" evidence="2">
    <location>
        <begin position="211"/>
        <end position="236"/>
    </location>
</feature>
<reference evidence="5" key="2">
    <citation type="journal article" date="2018" name="Nat. Commun.">
        <title>Extreme sensitivity to ultraviolet light in the fungal pathogen causing white-nose syndrome of bats.</title>
        <authorList>
            <person name="Palmer J.M."/>
            <person name="Drees K.P."/>
            <person name="Foster J.T."/>
            <person name="Lindner D.L."/>
        </authorList>
    </citation>
    <scope>NUCLEOTIDE SEQUENCE [LARGE SCALE GENOMIC DNA]</scope>
    <source>
        <strain evidence="5">UAMH 10579</strain>
    </source>
</reference>
<dbReference type="InterPro" id="IPR053001">
    <property type="entry name" value="MNNG_permease-like"/>
</dbReference>
<dbReference type="Pfam" id="PF12051">
    <property type="entry name" value="DUF3533"/>
    <property type="match status" value="1"/>
</dbReference>
<dbReference type="OrthoDB" id="2140105at2759"/>
<accession>A0A1B8GX40</accession>
<protein>
    <recommendedName>
        <fullName evidence="3">DUF3533 domain-containing protein</fullName>
    </recommendedName>
</protein>
<feature type="transmembrane region" description="Helical" evidence="2">
    <location>
        <begin position="20"/>
        <end position="42"/>
    </location>
</feature>
<evidence type="ECO:0000259" key="3">
    <source>
        <dbReference type="Pfam" id="PF12051"/>
    </source>
</evidence>
<dbReference type="PANTHER" id="PTHR34814">
    <property type="entry name" value="NITROSOGUANIDINE RESISTANCE PROTEIN SNG1"/>
    <property type="match status" value="1"/>
</dbReference>
<dbReference type="EMBL" id="KV460209">
    <property type="protein sequence ID" value="OBU00396.1"/>
    <property type="molecule type" value="Genomic_DNA"/>
</dbReference>
<feature type="compositionally biased region" description="Basic and acidic residues" evidence="1">
    <location>
        <begin position="462"/>
        <end position="488"/>
    </location>
</feature>
<evidence type="ECO:0000256" key="2">
    <source>
        <dbReference type="SAM" id="Phobius"/>
    </source>
</evidence>
<feature type="transmembrane region" description="Helical" evidence="2">
    <location>
        <begin position="319"/>
        <end position="338"/>
    </location>
</feature>
<keyword evidence="2" id="KW-0812">Transmembrane</keyword>
<name>A0A1B8GX40_9PEZI</name>
<keyword evidence="2" id="KW-0472">Membrane</keyword>
<dbReference type="AlphaFoldDB" id="A0A1B8GX40"/>
<organism evidence="4 5">
    <name type="scientific">Pseudogymnoascus verrucosus</name>
    <dbReference type="NCBI Taxonomy" id="342668"/>
    <lineage>
        <taxon>Eukaryota</taxon>
        <taxon>Fungi</taxon>
        <taxon>Dikarya</taxon>
        <taxon>Ascomycota</taxon>
        <taxon>Pezizomycotina</taxon>
        <taxon>Leotiomycetes</taxon>
        <taxon>Thelebolales</taxon>
        <taxon>Thelebolaceae</taxon>
        <taxon>Pseudogymnoascus</taxon>
    </lineage>
</organism>
<dbReference type="PANTHER" id="PTHR34814:SF2">
    <property type="entry name" value="DUF3533 DOMAIN-CONTAINING PROTEIN"/>
    <property type="match status" value="1"/>
</dbReference>
<feature type="transmembrane region" description="Helical" evidence="2">
    <location>
        <begin position="372"/>
        <end position="393"/>
    </location>
</feature>
<reference evidence="4 5" key="1">
    <citation type="submission" date="2016-03" db="EMBL/GenBank/DDBJ databases">
        <title>Comparative genomics of Pseudogymnoascus destructans, the fungus causing white-nose syndrome of bats.</title>
        <authorList>
            <person name="Palmer J.M."/>
            <person name="Drees K.P."/>
            <person name="Foster J.T."/>
            <person name="Lindner D.L."/>
        </authorList>
    </citation>
    <scope>NUCLEOTIDE SEQUENCE [LARGE SCALE GENOMIC DNA]</scope>
    <source>
        <strain evidence="4 5">UAMH 10579</strain>
    </source>
</reference>
<dbReference type="STRING" id="342668.A0A1B8GX40"/>
<dbReference type="RefSeq" id="XP_018134128.1">
    <property type="nucleotide sequence ID" value="XM_018271148.1"/>
</dbReference>
<gene>
    <name evidence="4" type="ORF">VE01_01629</name>
</gene>
<feature type="region of interest" description="Disordered" evidence="1">
    <location>
        <begin position="423"/>
        <end position="488"/>
    </location>
</feature>
<keyword evidence="2" id="KW-1133">Transmembrane helix</keyword>
<evidence type="ECO:0000256" key="1">
    <source>
        <dbReference type="SAM" id="MobiDB-lite"/>
    </source>
</evidence>
<feature type="compositionally biased region" description="Basic and acidic residues" evidence="1">
    <location>
        <begin position="423"/>
        <end position="435"/>
    </location>
</feature>
<feature type="domain" description="DUF3533" evidence="3">
    <location>
        <begin position="22"/>
        <end position="384"/>
    </location>
</feature>